<dbReference type="Proteomes" id="UP000193560">
    <property type="component" value="Unassembled WGS sequence"/>
</dbReference>
<keyword evidence="2" id="KW-1185">Reference proteome</keyword>
<dbReference type="AlphaFoldDB" id="A0A1X2IMF5"/>
<dbReference type="OrthoDB" id="2430343at2759"/>
<dbReference type="EMBL" id="MCGE01000008">
    <property type="protein sequence ID" value="ORZ18962.1"/>
    <property type="molecule type" value="Genomic_DNA"/>
</dbReference>
<proteinExistence type="predicted"/>
<reference evidence="1 2" key="1">
    <citation type="submission" date="2016-07" db="EMBL/GenBank/DDBJ databases">
        <title>Pervasive Adenine N6-methylation of Active Genes in Fungi.</title>
        <authorList>
            <consortium name="DOE Joint Genome Institute"/>
            <person name="Mondo S.J."/>
            <person name="Dannebaum R.O."/>
            <person name="Kuo R.C."/>
            <person name="Labutti K."/>
            <person name="Haridas S."/>
            <person name="Kuo A."/>
            <person name="Salamov A."/>
            <person name="Ahrendt S.R."/>
            <person name="Lipzen A."/>
            <person name="Sullivan W."/>
            <person name="Andreopoulos W.B."/>
            <person name="Clum A."/>
            <person name="Lindquist E."/>
            <person name="Daum C."/>
            <person name="Ramamoorthy G.K."/>
            <person name="Gryganskyi A."/>
            <person name="Culley D."/>
            <person name="Magnuson J.K."/>
            <person name="James T.Y."/>
            <person name="O'Malley M.A."/>
            <person name="Stajich J.E."/>
            <person name="Spatafora J.W."/>
            <person name="Visel A."/>
            <person name="Grigoriev I.V."/>
        </authorList>
    </citation>
    <scope>NUCLEOTIDE SEQUENCE [LARGE SCALE GENOMIC DNA]</scope>
    <source>
        <strain evidence="1 2">NRRL 1336</strain>
    </source>
</reference>
<sequence length="158" mass="18312">MANTDDEQIQRLLELQRRELEILNATREFEQGELSDDDQYMDGARQINLRPTVPDMRFEKQFERSVEVLKANGASNTTIFLSAVIKDQVVMQFITGFTWCLAGHMWKWYRLRGQRANNKESFVFLRGIKHGLARWATTAYHTLVNIPTITSTPSYPVA</sequence>
<comment type="caution">
    <text evidence="1">The sequence shown here is derived from an EMBL/GenBank/DDBJ whole genome shotgun (WGS) entry which is preliminary data.</text>
</comment>
<accession>A0A1X2IMF5</accession>
<gene>
    <name evidence="1" type="ORF">BCR42DRAFT_349710</name>
</gene>
<protein>
    <submittedName>
        <fullName evidence="1">Uncharacterized protein</fullName>
    </submittedName>
</protein>
<organism evidence="1 2">
    <name type="scientific">Absidia repens</name>
    <dbReference type="NCBI Taxonomy" id="90262"/>
    <lineage>
        <taxon>Eukaryota</taxon>
        <taxon>Fungi</taxon>
        <taxon>Fungi incertae sedis</taxon>
        <taxon>Mucoromycota</taxon>
        <taxon>Mucoromycotina</taxon>
        <taxon>Mucoromycetes</taxon>
        <taxon>Mucorales</taxon>
        <taxon>Cunninghamellaceae</taxon>
        <taxon>Absidia</taxon>
    </lineage>
</organism>
<evidence type="ECO:0000313" key="1">
    <source>
        <dbReference type="EMBL" id="ORZ18962.1"/>
    </source>
</evidence>
<name>A0A1X2IMF5_9FUNG</name>
<evidence type="ECO:0000313" key="2">
    <source>
        <dbReference type="Proteomes" id="UP000193560"/>
    </source>
</evidence>